<proteinExistence type="predicted"/>
<dbReference type="RefSeq" id="WP_135532866.1">
    <property type="nucleotide sequence ID" value="NZ_SRKZ01000008.1"/>
</dbReference>
<evidence type="ECO:0000313" key="2">
    <source>
        <dbReference type="Proteomes" id="UP000298284"/>
    </source>
</evidence>
<organism evidence="1 2">
    <name type="scientific">Hymenobacter wooponensis</name>
    <dbReference type="NCBI Taxonomy" id="1525360"/>
    <lineage>
        <taxon>Bacteria</taxon>
        <taxon>Pseudomonadati</taxon>
        <taxon>Bacteroidota</taxon>
        <taxon>Cytophagia</taxon>
        <taxon>Cytophagales</taxon>
        <taxon>Hymenobacteraceae</taxon>
        <taxon>Hymenobacter</taxon>
    </lineage>
</organism>
<reference evidence="1 2" key="1">
    <citation type="submission" date="2019-04" db="EMBL/GenBank/DDBJ databases">
        <authorList>
            <person name="Feng G."/>
            <person name="Zhang J."/>
            <person name="Zhu H."/>
        </authorList>
    </citation>
    <scope>NUCLEOTIDE SEQUENCE [LARGE SCALE GENOMIC DNA]</scope>
    <source>
        <strain evidence="1 2">JCM 19491</strain>
    </source>
</reference>
<dbReference type="EMBL" id="SRKZ01000008">
    <property type="protein sequence ID" value="TGD77680.1"/>
    <property type="molecule type" value="Genomic_DNA"/>
</dbReference>
<dbReference type="Proteomes" id="UP000298284">
    <property type="component" value="Unassembled WGS sequence"/>
</dbReference>
<gene>
    <name evidence="1" type="ORF">EU557_23195</name>
</gene>
<keyword evidence="2" id="KW-1185">Reference proteome</keyword>
<sequence>MKISAIAHFNNEQIPCFGKITIASIKYPQARVIWALNSAEGIVAGKAANLYFPYGEEETYRLFETVLAYIKTYRVGRRRIFTDVTIVA</sequence>
<comment type="caution">
    <text evidence="1">The sequence shown here is derived from an EMBL/GenBank/DDBJ whole genome shotgun (WGS) entry which is preliminary data.</text>
</comment>
<name>A0A4Z0ME88_9BACT</name>
<accession>A0A4Z0ME88</accession>
<evidence type="ECO:0000313" key="1">
    <source>
        <dbReference type="EMBL" id="TGD77680.1"/>
    </source>
</evidence>
<dbReference type="OrthoDB" id="9856462at2"/>
<protein>
    <submittedName>
        <fullName evidence="1">Uncharacterized protein</fullName>
    </submittedName>
</protein>
<dbReference type="AlphaFoldDB" id="A0A4Z0ME88"/>